<feature type="compositionally biased region" description="Polar residues" evidence="1">
    <location>
        <begin position="1"/>
        <end position="16"/>
    </location>
</feature>
<evidence type="ECO:0000313" key="2">
    <source>
        <dbReference type="EMBL" id="KAK2705698.1"/>
    </source>
</evidence>
<feature type="compositionally biased region" description="Basic and acidic residues" evidence="1">
    <location>
        <begin position="59"/>
        <end position="73"/>
    </location>
</feature>
<feature type="region of interest" description="Disordered" evidence="1">
    <location>
        <begin position="1"/>
        <end position="73"/>
    </location>
</feature>
<evidence type="ECO:0000313" key="3">
    <source>
        <dbReference type="Proteomes" id="UP001187531"/>
    </source>
</evidence>
<protein>
    <submittedName>
        <fullName evidence="2">Uncharacterized protein</fullName>
    </submittedName>
</protein>
<sequence>MHSEQNYQNAEATQPSEVVHEVSPIEHPVSPTLEAPVERNGNSAPPPTSAITQQQTRPVPDRGGVKKQDWVEQ</sequence>
<accession>A0AA88H6H7</accession>
<organism evidence="2 3">
    <name type="scientific">Artemia franciscana</name>
    <name type="common">Brine shrimp</name>
    <name type="synonym">Artemia sanfranciscana</name>
    <dbReference type="NCBI Taxonomy" id="6661"/>
    <lineage>
        <taxon>Eukaryota</taxon>
        <taxon>Metazoa</taxon>
        <taxon>Ecdysozoa</taxon>
        <taxon>Arthropoda</taxon>
        <taxon>Crustacea</taxon>
        <taxon>Branchiopoda</taxon>
        <taxon>Anostraca</taxon>
        <taxon>Artemiidae</taxon>
        <taxon>Artemia</taxon>
    </lineage>
</organism>
<name>A0AA88H6H7_ARTSF</name>
<dbReference type="EMBL" id="JAVRJZ010000020">
    <property type="protein sequence ID" value="KAK2705698.1"/>
    <property type="molecule type" value="Genomic_DNA"/>
</dbReference>
<evidence type="ECO:0000256" key="1">
    <source>
        <dbReference type="SAM" id="MobiDB-lite"/>
    </source>
</evidence>
<gene>
    <name evidence="2" type="ORF">QYM36_015915</name>
</gene>
<comment type="caution">
    <text evidence="2">The sequence shown here is derived from an EMBL/GenBank/DDBJ whole genome shotgun (WGS) entry which is preliminary data.</text>
</comment>
<keyword evidence="3" id="KW-1185">Reference proteome</keyword>
<reference evidence="2" key="1">
    <citation type="submission" date="2023-07" db="EMBL/GenBank/DDBJ databases">
        <title>Chromosome-level genome assembly of Artemia franciscana.</title>
        <authorList>
            <person name="Jo E."/>
        </authorList>
    </citation>
    <scope>NUCLEOTIDE SEQUENCE</scope>
    <source>
        <tissue evidence="2">Whole body</tissue>
    </source>
</reference>
<dbReference type="AlphaFoldDB" id="A0AA88H6H7"/>
<dbReference type="Proteomes" id="UP001187531">
    <property type="component" value="Unassembled WGS sequence"/>
</dbReference>
<proteinExistence type="predicted"/>